<accession>A0A3M5DR10</accession>
<name>A0A3M5DR10_PSEAI</name>
<evidence type="ECO:0000313" key="2">
    <source>
        <dbReference type="Proteomes" id="UP000270834"/>
    </source>
</evidence>
<dbReference type="AlphaFoldDB" id="A0A3M5DR10"/>
<comment type="caution">
    <text evidence="1">The sequence shown here is derived from an EMBL/GenBank/DDBJ whole genome shotgun (WGS) entry which is preliminary data.</text>
</comment>
<protein>
    <recommendedName>
        <fullName evidence="3">HNH endonuclease</fullName>
    </recommendedName>
</protein>
<gene>
    <name evidence="1" type="ORF">ALP65_200047</name>
</gene>
<evidence type="ECO:0008006" key="3">
    <source>
        <dbReference type="Google" id="ProtNLM"/>
    </source>
</evidence>
<dbReference type="RefSeq" id="WP_023097514.1">
    <property type="nucleotide sequence ID" value="NZ_CAADNR010000192.1"/>
</dbReference>
<evidence type="ECO:0000313" key="1">
    <source>
        <dbReference type="EMBL" id="RMS51667.1"/>
    </source>
</evidence>
<reference evidence="1 2" key="1">
    <citation type="submission" date="2018-08" db="EMBL/GenBank/DDBJ databases">
        <title>Recombination of ecologically and evolutionarily significant loci maintains genetic cohesion in the Pseudomonas syringae species complex.</title>
        <authorList>
            <person name="Dillon M."/>
            <person name="Thakur S."/>
            <person name="Almeida R.N.D."/>
            <person name="Weir B.S."/>
            <person name="Guttman D.S."/>
        </authorList>
    </citation>
    <scope>NUCLEOTIDE SEQUENCE [LARGE SCALE GENOMIC DNA]</scope>
    <source>
        <strain evidence="1 2">ICMP 7846</strain>
    </source>
</reference>
<sequence>MQLVLQPCSSNDAYDHYLNTIDRLVETSRILPYLDEDDRADFKRTFPEAVAVWGVTQGKKAVNEKKWHQMDVGDVALFYRKKEFFRRGTIAYKKRLPELARQLWETPPGEQPWEFVYFLTDLEPIQISILDYNQVAGYNPANIVQSFTVHYPELSARIIEELGLESSTGSVLTSVRDVEAAKEAFKHLGDELDVPAAVKRRKEQALLRTILLSNKASECCALCGRDLPVDLLVIGHIRKRHSCPPEMKKDLANVMPVCLLGCDRLFENGYVFIDSTGTIQQGPALKIVPSIQGVVSSLVGRKCLAWKEDAVPYFEWHRNHHHNYS</sequence>
<proteinExistence type="predicted"/>
<dbReference type="Proteomes" id="UP000270834">
    <property type="component" value="Unassembled WGS sequence"/>
</dbReference>
<dbReference type="EMBL" id="RBSQ01000840">
    <property type="protein sequence ID" value="RMS51667.1"/>
    <property type="molecule type" value="Genomic_DNA"/>
</dbReference>
<organism evidence="1 2">
    <name type="scientific">Pseudomonas aeruginosa</name>
    <dbReference type="NCBI Taxonomy" id="287"/>
    <lineage>
        <taxon>Bacteria</taxon>
        <taxon>Pseudomonadati</taxon>
        <taxon>Pseudomonadota</taxon>
        <taxon>Gammaproteobacteria</taxon>
        <taxon>Pseudomonadales</taxon>
        <taxon>Pseudomonadaceae</taxon>
        <taxon>Pseudomonas</taxon>
    </lineage>
</organism>